<name>A0A6A6VZG0_9PEZI</name>
<dbReference type="RefSeq" id="XP_033596642.1">
    <property type="nucleotide sequence ID" value="XM_033745787.1"/>
</dbReference>
<protein>
    <submittedName>
        <fullName evidence="1">Uncharacterized protein</fullName>
    </submittedName>
</protein>
<dbReference type="GeneID" id="54486841"/>
<evidence type="ECO:0000313" key="1">
    <source>
        <dbReference type="EMBL" id="KAF2754191.1"/>
    </source>
</evidence>
<evidence type="ECO:0000313" key="2">
    <source>
        <dbReference type="Proteomes" id="UP000799437"/>
    </source>
</evidence>
<accession>A0A6A6VZG0</accession>
<dbReference type="PANTHER" id="PTHR33875">
    <property type="entry name" value="OS09G0542200 PROTEIN"/>
    <property type="match status" value="1"/>
</dbReference>
<gene>
    <name evidence="1" type="ORF">EJ05DRAFT_489433</name>
</gene>
<dbReference type="EMBL" id="ML996581">
    <property type="protein sequence ID" value="KAF2754191.1"/>
    <property type="molecule type" value="Genomic_DNA"/>
</dbReference>
<reference evidence="1" key="1">
    <citation type="journal article" date="2020" name="Stud. Mycol.">
        <title>101 Dothideomycetes genomes: a test case for predicting lifestyles and emergence of pathogens.</title>
        <authorList>
            <person name="Haridas S."/>
            <person name="Albert R."/>
            <person name="Binder M."/>
            <person name="Bloem J."/>
            <person name="Labutti K."/>
            <person name="Salamov A."/>
            <person name="Andreopoulos B."/>
            <person name="Baker S."/>
            <person name="Barry K."/>
            <person name="Bills G."/>
            <person name="Bluhm B."/>
            <person name="Cannon C."/>
            <person name="Castanera R."/>
            <person name="Culley D."/>
            <person name="Daum C."/>
            <person name="Ezra D."/>
            <person name="Gonzalez J."/>
            <person name="Henrissat B."/>
            <person name="Kuo A."/>
            <person name="Liang C."/>
            <person name="Lipzen A."/>
            <person name="Lutzoni F."/>
            <person name="Magnuson J."/>
            <person name="Mondo S."/>
            <person name="Nolan M."/>
            <person name="Ohm R."/>
            <person name="Pangilinan J."/>
            <person name="Park H.-J."/>
            <person name="Ramirez L."/>
            <person name="Alfaro M."/>
            <person name="Sun H."/>
            <person name="Tritt A."/>
            <person name="Yoshinaga Y."/>
            <person name="Zwiers L.-H."/>
            <person name="Turgeon B."/>
            <person name="Goodwin S."/>
            <person name="Spatafora J."/>
            <person name="Crous P."/>
            <person name="Grigoriev I."/>
        </authorList>
    </citation>
    <scope>NUCLEOTIDE SEQUENCE</scope>
    <source>
        <strain evidence="1">CBS 121739</strain>
    </source>
</reference>
<dbReference type="SUPFAM" id="SSF52833">
    <property type="entry name" value="Thioredoxin-like"/>
    <property type="match status" value="1"/>
</dbReference>
<keyword evidence="2" id="KW-1185">Reference proteome</keyword>
<dbReference type="AlphaFoldDB" id="A0A6A6VZG0"/>
<organism evidence="1 2">
    <name type="scientific">Pseudovirgaria hyperparasitica</name>
    <dbReference type="NCBI Taxonomy" id="470096"/>
    <lineage>
        <taxon>Eukaryota</taxon>
        <taxon>Fungi</taxon>
        <taxon>Dikarya</taxon>
        <taxon>Ascomycota</taxon>
        <taxon>Pezizomycotina</taxon>
        <taxon>Dothideomycetes</taxon>
        <taxon>Dothideomycetes incertae sedis</taxon>
        <taxon>Acrospermales</taxon>
        <taxon>Acrospermaceae</taxon>
        <taxon>Pseudovirgaria</taxon>
    </lineage>
</organism>
<dbReference type="InterPro" id="IPR036249">
    <property type="entry name" value="Thioredoxin-like_sf"/>
</dbReference>
<dbReference type="OrthoDB" id="37297at2759"/>
<dbReference type="Gene3D" id="3.40.30.10">
    <property type="entry name" value="Glutaredoxin"/>
    <property type="match status" value="1"/>
</dbReference>
<sequence>MALAPKFAGQIFAESRQPKAVHSLELYLDYVCPFSKKQFTTVYQSVLPLVRNKYAGKLQVVFRQQIQPWHPSSTLTHEAGIAVLKLAPNKFWEFSNALFEKQTEFFDVNVVNEARNDTYKRLGKIAAGVGIDENKFYELLEISDQPGEGGALNIGNGVTNDLKLLVKYNRLVGIHVTPTVLFNGAVEGSISSGFSKEDWEQWLAKNVV</sequence>
<dbReference type="PANTHER" id="PTHR33875:SF2">
    <property type="entry name" value="ACR183CP"/>
    <property type="match status" value="1"/>
</dbReference>
<dbReference type="Proteomes" id="UP000799437">
    <property type="component" value="Unassembled WGS sequence"/>
</dbReference>
<proteinExistence type="predicted"/>